<evidence type="ECO:0000313" key="3">
    <source>
        <dbReference type="Proteomes" id="UP000322225"/>
    </source>
</evidence>
<dbReference type="InterPro" id="IPR000999">
    <property type="entry name" value="RNase_III_dom"/>
</dbReference>
<dbReference type="GO" id="GO:0004525">
    <property type="term" value="F:ribonuclease III activity"/>
    <property type="evidence" value="ECO:0007669"/>
    <property type="project" value="InterPro"/>
</dbReference>
<dbReference type="EMBL" id="CP144060">
    <property type="protein sequence ID" value="WWD21018.1"/>
    <property type="molecule type" value="Genomic_DNA"/>
</dbReference>
<feature type="domain" description="RNase III" evidence="1">
    <location>
        <begin position="1"/>
        <end position="144"/>
    </location>
</feature>
<evidence type="ECO:0000259" key="1">
    <source>
        <dbReference type="PROSITE" id="PS50142"/>
    </source>
</evidence>
<dbReference type="Pfam" id="PF00636">
    <property type="entry name" value="Ribonuclease_3"/>
    <property type="match status" value="1"/>
</dbReference>
<dbReference type="AlphaFoldDB" id="A0A5M6C2G7"/>
<proteinExistence type="predicted"/>
<organism evidence="2 3">
    <name type="scientific">Kwoniella shandongensis</name>
    <dbReference type="NCBI Taxonomy" id="1734106"/>
    <lineage>
        <taxon>Eukaryota</taxon>
        <taxon>Fungi</taxon>
        <taxon>Dikarya</taxon>
        <taxon>Basidiomycota</taxon>
        <taxon>Agaricomycotina</taxon>
        <taxon>Tremellomycetes</taxon>
        <taxon>Tremellales</taxon>
        <taxon>Cryptococcaceae</taxon>
        <taxon>Kwoniella</taxon>
    </lineage>
</organism>
<dbReference type="SUPFAM" id="SSF69065">
    <property type="entry name" value="RNase III domain-like"/>
    <property type="match status" value="1"/>
</dbReference>
<evidence type="ECO:0000313" key="2">
    <source>
        <dbReference type="EMBL" id="WWD21018.1"/>
    </source>
</evidence>
<dbReference type="Gene3D" id="1.10.1520.10">
    <property type="entry name" value="Ribonuclease III domain"/>
    <property type="match status" value="1"/>
</dbReference>
<dbReference type="InterPro" id="IPR036389">
    <property type="entry name" value="RNase_III_sf"/>
</dbReference>
<dbReference type="GO" id="GO:0006396">
    <property type="term" value="P:RNA processing"/>
    <property type="evidence" value="ECO:0007669"/>
    <property type="project" value="InterPro"/>
</dbReference>
<dbReference type="OrthoDB" id="2392202at2759"/>
<dbReference type="PROSITE" id="PS50142">
    <property type="entry name" value="RNASE_3_2"/>
    <property type="match status" value="1"/>
</dbReference>
<dbReference type="CDD" id="cd00048">
    <property type="entry name" value="DSRM_SF"/>
    <property type="match status" value="1"/>
</dbReference>
<protein>
    <recommendedName>
        <fullName evidence="1">RNase III domain-containing protein</fullName>
    </recommendedName>
</protein>
<dbReference type="SUPFAM" id="SSF54768">
    <property type="entry name" value="dsRNA-binding domain-like"/>
    <property type="match status" value="1"/>
</dbReference>
<reference evidence="2" key="1">
    <citation type="submission" date="2017-08" db="EMBL/GenBank/DDBJ databases">
        <authorList>
            <person name="Cuomo C."/>
            <person name="Billmyre B."/>
            <person name="Heitman J."/>
        </authorList>
    </citation>
    <scope>NUCLEOTIDE SEQUENCE</scope>
    <source>
        <strain evidence="2">CBS 12478</strain>
    </source>
</reference>
<keyword evidence="3" id="KW-1185">Reference proteome</keyword>
<dbReference type="Gene3D" id="3.30.160.20">
    <property type="match status" value="1"/>
</dbReference>
<gene>
    <name evidence="2" type="ORF">CI109_105499</name>
</gene>
<dbReference type="GeneID" id="43587520"/>
<dbReference type="RefSeq" id="XP_031862255.1">
    <property type="nucleotide sequence ID" value="XM_032003397.1"/>
</dbReference>
<dbReference type="Proteomes" id="UP000322225">
    <property type="component" value="Chromosome 10"/>
</dbReference>
<accession>A0A5M6C2G7</accession>
<dbReference type="KEGG" id="ksn:43587520"/>
<dbReference type="SMART" id="SM00535">
    <property type="entry name" value="RIBOc"/>
    <property type="match status" value="1"/>
</dbReference>
<reference evidence="2" key="2">
    <citation type="submission" date="2024-01" db="EMBL/GenBank/DDBJ databases">
        <title>Comparative genomics of Cryptococcus and Kwoniella reveals pathogenesis evolution and contrasting modes of karyotype evolution via chromosome fusion or intercentromeric recombination.</title>
        <authorList>
            <person name="Coelho M.A."/>
            <person name="David-Palma M."/>
            <person name="Shea T."/>
            <person name="Bowers K."/>
            <person name="McGinley-Smith S."/>
            <person name="Mohammad A.W."/>
            <person name="Gnirke A."/>
            <person name="Yurkov A.M."/>
            <person name="Nowrousian M."/>
            <person name="Sun S."/>
            <person name="Cuomo C.A."/>
            <person name="Heitman J."/>
        </authorList>
    </citation>
    <scope>NUCLEOTIDE SEQUENCE</scope>
    <source>
        <strain evidence="2">CBS 12478</strain>
    </source>
</reference>
<name>A0A5M6C2G7_9TREE</name>
<dbReference type="CDD" id="cd00593">
    <property type="entry name" value="RIBOc"/>
    <property type="match status" value="1"/>
</dbReference>
<sequence>MTTLDDDINSNYALVLLDEIDNFNWPPLPPITDDTLRRAAFTHKSALSSAPANDETSYEKLAHVGDSLLGVFVTILLQGLYPAAKKDVATNLRAKLVNRNINSAISEHYLLPSRVITGRAVGGTLRASIKETGEIFEAYLGALFYSYIKDNTTHTEGKHYLDQEDSMTTKFGFTSYGQAFDKFGQFLEPLFTPLAKALYDPNEIDRQELLELSEGAKGELHTLLSMMRLPIPGYETERFWPSWISHSERRGEHGMMWKSKVRVRLRDGQLFDGEGIGQNAKEAGNIAAYLAMQKIKSATGGSRRRW</sequence>